<dbReference type="Proteomes" id="UP001430796">
    <property type="component" value="Unassembled WGS sequence"/>
</dbReference>
<gene>
    <name evidence="2" type="ORF">L3V18_17810</name>
</gene>
<reference evidence="2 3" key="3">
    <citation type="submission" date="2022-01" db="EMBL/GenBank/DDBJ databases">
        <authorList>
            <person name="Zhou L.Y."/>
        </authorList>
    </citation>
    <scope>NUCLEOTIDE SEQUENCE [LARGE SCALE GENOMIC DNA]</scope>
    <source>
        <strain evidence="2 3">TLK-CK17</strain>
    </source>
</reference>
<organism evidence="2 3">
    <name type="scientific">Marilutibacter chinensis</name>
    <dbReference type="NCBI Taxonomy" id="2912247"/>
    <lineage>
        <taxon>Bacteria</taxon>
        <taxon>Pseudomonadati</taxon>
        <taxon>Pseudomonadota</taxon>
        <taxon>Gammaproteobacteria</taxon>
        <taxon>Lysobacterales</taxon>
        <taxon>Lysobacteraceae</taxon>
        <taxon>Marilutibacter</taxon>
    </lineage>
</organism>
<evidence type="ECO:0000313" key="2">
    <source>
        <dbReference type="EMBL" id="MCF7223620.1"/>
    </source>
</evidence>
<accession>A0ABS9HZ29</accession>
<keyword evidence="1" id="KW-0472">Membrane</keyword>
<proteinExistence type="predicted"/>
<feature type="transmembrane region" description="Helical" evidence="1">
    <location>
        <begin position="15"/>
        <end position="36"/>
    </location>
</feature>
<keyword evidence="3" id="KW-1185">Reference proteome</keyword>
<feature type="transmembrane region" description="Helical" evidence="1">
    <location>
        <begin position="48"/>
        <end position="68"/>
    </location>
</feature>
<reference evidence="2 3" key="1">
    <citation type="submission" date="2022-01" db="EMBL/GenBank/DDBJ databases">
        <title>Lysobacter chinensis sp. nov., a bacterium isolated from cow dung compost.</title>
        <authorList>
            <person name="Liu Y."/>
        </authorList>
    </citation>
    <scope>NUCLEOTIDE SEQUENCE [LARGE SCALE GENOMIC DNA]</scope>
    <source>
        <strain evidence="2 3">TLK-CK17</strain>
    </source>
</reference>
<evidence type="ECO:0000256" key="1">
    <source>
        <dbReference type="SAM" id="Phobius"/>
    </source>
</evidence>
<sequence>MIAADGLLKVDMNNFYSKAGLVMLGVACLLFVTGLMKDPAPSDSIRSVLVGVLSVAGVVFYVAGRIVAARRT</sequence>
<keyword evidence="1" id="KW-0812">Transmembrane</keyword>
<keyword evidence="1" id="KW-1133">Transmembrane helix</keyword>
<evidence type="ECO:0000313" key="3">
    <source>
        <dbReference type="Proteomes" id="UP001430796"/>
    </source>
</evidence>
<name>A0ABS9HZ29_9GAMM</name>
<reference evidence="3" key="2">
    <citation type="submission" date="2022-01" db="EMBL/GenBank/DDBJ databases">
        <title>Lysobacter chinensis sp. nov., a bacterium isolated from cow dung compost.</title>
        <authorList>
            <person name="Zhou L.Y."/>
        </authorList>
    </citation>
    <scope>NUCLEOTIDE SEQUENCE [LARGE SCALE GENOMIC DNA]</scope>
    <source>
        <strain evidence="3">TLK-CK17</strain>
    </source>
</reference>
<dbReference type="EMBL" id="JAKJPO010000019">
    <property type="protein sequence ID" value="MCF7223620.1"/>
    <property type="molecule type" value="Genomic_DNA"/>
</dbReference>
<protein>
    <recommendedName>
        <fullName evidence="4">Secreted protein with PEP-CTERM sorting signal</fullName>
    </recommendedName>
</protein>
<evidence type="ECO:0008006" key="4">
    <source>
        <dbReference type="Google" id="ProtNLM"/>
    </source>
</evidence>
<comment type="caution">
    <text evidence="2">The sequence shown here is derived from an EMBL/GenBank/DDBJ whole genome shotgun (WGS) entry which is preliminary data.</text>
</comment>
<dbReference type="RefSeq" id="WP_237056748.1">
    <property type="nucleotide sequence ID" value="NZ_JAKJPO010000019.1"/>
</dbReference>